<dbReference type="PATRIC" id="fig|69.6.peg.747"/>
<name>A0A0S2DC73_LYSEN</name>
<dbReference type="STRING" id="69.GLE_0759"/>
<dbReference type="EMBL" id="CP013140">
    <property type="protein sequence ID" value="ALN56117.1"/>
    <property type="molecule type" value="Genomic_DNA"/>
</dbReference>
<evidence type="ECO:0000313" key="1">
    <source>
        <dbReference type="EMBL" id="ALN56117.1"/>
    </source>
</evidence>
<proteinExistence type="predicted"/>
<gene>
    <name evidence="1" type="ORF">GLE_0759</name>
</gene>
<dbReference type="AlphaFoldDB" id="A0A0S2DC73"/>
<dbReference type="OrthoDB" id="4428523at2"/>
<organism evidence="1 2">
    <name type="scientific">Lysobacter enzymogenes</name>
    <dbReference type="NCBI Taxonomy" id="69"/>
    <lineage>
        <taxon>Bacteria</taxon>
        <taxon>Pseudomonadati</taxon>
        <taxon>Pseudomonadota</taxon>
        <taxon>Gammaproteobacteria</taxon>
        <taxon>Lysobacterales</taxon>
        <taxon>Lysobacteraceae</taxon>
        <taxon>Lysobacter</taxon>
    </lineage>
</organism>
<sequence length="252" mass="28090">MDAERDLTQAGDWLRPFPDAADVFAADQGHLARHLHPLFSIDLAAVDPQWSGWLHLLSPLEPCDGLVGQYSQVEDGELLKPNWIGFQVEADGRYRLLGDARYFLLESSAQQTPAALAVSRRELETHYAEQEAAYAASRDYYRRHGKLVRLDRKGRPSYGSEDAVELVESVGGEVEAGGNWEETVEFPLEYGRPGGADAGDADEVVWPLSPAGRRFRHVASVPGWNYRTSGADSILLFYEPVERLALLSFDWS</sequence>
<dbReference type="KEGG" id="lez:GLE_0759"/>
<protein>
    <submittedName>
        <fullName evidence="1">Uncharacterized protein</fullName>
    </submittedName>
</protein>
<reference evidence="1 2" key="1">
    <citation type="submission" date="2015-11" db="EMBL/GenBank/DDBJ databases">
        <title>Genome sequences of Lysobacter enzymogenes strain C3 and Lysobacter antibioticus ATCC 29479.</title>
        <authorList>
            <person name="Kobayashi D.Y."/>
        </authorList>
    </citation>
    <scope>NUCLEOTIDE SEQUENCE [LARGE SCALE GENOMIC DNA]</scope>
    <source>
        <strain evidence="1 2">C3</strain>
    </source>
</reference>
<dbReference type="Proteomes" id="UP000061569">
    <property type="component" value="Chromosome"/>
</dbReference>
<evidence type="ECO:0000313" key="2">
    <source>
        <dbReference type="Proteomes" id="UP000061569"/>
    </source>
</evidence>
<accession>A0A0S2DC73</accession>